<dbReference type="InterPro" id="IPR011990">
    <property type="entry name" value="TPR-like_helical_dom_sf"/>
</dbReference>
<reference evidence="4" key="1">
    <citation type="submission" date="2017-01" db="EMBL/GenBank/DDBJ databases">
        <title>Comparative genomics of anhydrobiosis in the tardigrade Hypsibius dujardini.</title>
        <authorList>
            <person name="Yoshida Y."/>
            <person name="Koutsovoulos G."/>
            <person name="Laetsch D."/>
            <person name="Stevens L."/>
            <person name="Kumar S."/>
            <person name="Horikawa D."/>
            <person name="Ishino K."/>
            <person name="Komine S."/>
            <person name="Tomita M."/>
            <person name="Blaxter M."/>
            <person name="Arakawa K."/>
        </authorList>
    </citation>
    <scope>NUCLEOTIDE SEQUENCE [LARGE SCALE GENOMIC DNA]</scope>
    <source>
        <strain evidence="4">Z151</strain>
    </source>
</reference>
<gene>
    <name evidence="3" type="ORF">BV898_08764</name>
</gene>
<evidence type="ECO:0000256" key="2">
    <source>
        <dbReference type="SAM" id="MobiDB-lite"/>
    </source>
</evidence>
<evidence type="ECO:0000256" key="1">
    <source>
        <dbReference type="ARBA" id="ARBA00005351"/>
    </source>
</evidence>
<dbReference type="InterPro" id="IPR007317">
    <property type="entry name" value="GET4"/>
</dbReference>
<dbReference type="OrthoDB" id="10252405at2759"/>
<dbReference type="PANTHER" id="PTHR12875">
    <property type="entry name" value="GOLGI TO ER TRAFFIC PROTEIN 4 HOMOLOG"/>
    <property type="match status" value="1"/>
</dbReference>
<evidence type="ECO:0000313" key="4">
    <source>
        <dbReference type="Proteomes" id="UP000192578"/>
    </source>
</evidence>
<accession>A0A1W0WPP9</accession>
<evidence type="ECO:0000313" key="3">
    <source>
        <dbReference type="EMBL" id="OQV17186.1"/>
    </source>
</evidence>
<dbReference type="AlphaFoldDB" id="A0A1W0WPP9"/>
<dbReference type="PANTHER" id="PTHR12875:SF0">
    <property type="entry name" value="GOLGI TO ER TRAFFIC PROTEIN 4 HOMOLOG"/>
    <property type="match status" value="1"/>
</dbReference>
<protein>
    <submittedName>
        <fullName evidence="3">Golgi to ER traffic protein 4-like protein</fullName>
    </submittedName>
</protein>
<dbReference type="Gene3D" id="1.25.40.10">
    <property type="entry name" value="Tetratricopeptide repeat domain"/>
    <property type="match status" value="1"/>
</dbReference>
<organism evidence="3 4">
    <name type="scientific">Hypsibius exemplaris</name>
    <name type="common">Freshwater tardigrade</name>
    <dbReference type="NCBI Taxonomy" id="2072580"/>
    <lineage>
        <taxon>Eukaryota</taxon>
        <taxon>Metazoa</taxon>
        <taxon>Ecdysozoa</taxon>
        <taxon>Tardigrada</taxon>
        <taxon>Eutardigrada</taxon>
        <taxon>Parachela</taxon>
        <taxon>Hypsibioidea</taxon>
        <taxon>Hypsibiidae</taxon>
        <taxon>Hypsibius</taxon>
    </lineage>
</organism>
<feature type="compositionally biased region" description="Acidic residues" evidence="2">
    <location>
        <begin position="191"/>
        <end position="203"/>
    </location>
</feature>
<dbReference type="Proteomes" id="UP000192578">
    <property type="component" value="Unassembled WGS sequence"/>
</dbReference>
<feature type="region of interest" description="Disordered" evidence="2">
    <location>
        <begin position="180"/>
        <end position="203"/>
    </location>
</feature>
<comment type="similarity">
    <text evidence="1">Belongs to the GET4 family.</text>
</comment>
<proteinExistence type="inferred from homology"/>
<comment type="caution">
    <text evidence="3">The sequence shown here is derived from an EMBL/GenBank/DDBJ whole genome shotgun (WGS) entry which is preliminary data.</text>
</comment>
<dbReference type="GO" id="GO:0071818">
    <property type="term" value="C:BAT3 complex"/>
    <property type="evidence" value="ECO:0007669"/>
    <property type="project" value="TreeGrafter"/>
</dbReference>
<keyword evidence="4" id="KW-1185">Reference proteome</keyword>
<sequence>MAEISQGAPPGADKVRESLLASAFDRKDYYEAHQIYKSLNFRLLRQKKFQQLADVLYDGAVQFFHLELDQSGIDLAKLFGDVLDKGDIPVTADSIGKVANLFRLIPAKPENERPHFLNLAVTWSKKRNPETKAGHLALHAAIAQVLFEEEKYDGAVYHYVRALDSVRCLSTLQRMSQVQQSRSSAEKMDVAEDSPLAEDGTDNDDQRLLGLAILEYEESQTLRLFNLQRLDWRSSSLSITSLSIQSGSASQMLQLSVLAFMSALLSLCAKGDAATAEEYTPIQEAVCDIYSKNARVEKIMTKLGQSYCHFKEASSSPWVGLLSGMFAKDKKDPATGSATDVAATDAKKVDLNADIDFD</sequence>
<dbReference type="Pfam" id="PF04190">
    <property type="entry name" value="GET4"/>
    <property type="match status" value="1"/>
</dbReference>
<dbReference type="EMBL" id="MTYJ01000065">
    <property type="protein sequence ID" value="OQV17186.1"/>
    <property type="molecule type" value="Genomic_DNA"/>
</dbReference>
<name>A0A1W0WPP9_HYPEX</name>
<dbReference type="GO" id="GO:0045048">
    <property type="term" value="P:protein insertion into ER membrane"/>
    <property type="evidence" value="ECO:0007669"/>
    <property type="project" value="InterPro"/>
</dbReference>